<dbReference type="OrthoDB" id="5773092at2"/>
<protein>
    <recommendedName>
        <fullName evidence="4">DUF3185 domain-containing protein</fullName>
    </recommendedName>
</protein>
<evidence type="ECO:0000313" key="3">
    <source>
        <dbReference type="Proteomes" id="UP000078476"/>
    </source>
</evidence>
<comment type="caution">
    <text evidence="2">The sequence shown here is derived from an EMBL/GenBank/DDBJ whole genome shotgun (WGS) entry which is preliminary data.</text>
</comment>
<dbReference type="EMBL" id="LUUI01000101">
    <property type="protein sequence ID" value="OAI15605.1"/>
    <property type="molecule type" value="Genomic_DNA"/>
</dbReference>
<dbReference type="AlphaFoldDB" id="A0A177NCI0"/>
<dbReference type="Proteomes" id="UP000078476">
    <property type="component" value="Unassembled WGS sequence"/>
</dbReference>
<dbReference type="RefSeq" id="WP_066982052.1">
    <property type="nucleotide sequence ID" value="NZ_LUUI01000101.1"/>
</dbReference>
<sequence>MSVIKIMAILLIIGGLLGLVYGQFSYTRETQEAKLGPLELSVKDTKTVNVPVWAGVMSIVAGGGLLLFASKKG</sequence>
<proteinExistence type="predicted"/>
<evidence type="ECO:0008006" key="4">
    <source>
        <dbReference type="Google" id="ProtNLM"/>
    </source>
</evidence>
<keyword evidence="3" id="KW-1185">Reference proteome</keyword>
<keyword evidence="1" id="KW-0812">Transmembrane</keyword>
<evidence type="ECO:0000256" key="1">
    <source>
        <dbReference type="SAM" id="Phobius"/>
    </source>
</evidence>
<dbReference type="STRING" id="980561.A1359_09325"/>
<feature type="transmembrane region" description="Helical" evidence="1">
    <location>
        <begin position="50"/>
        <end position="69"/>
    </location>
</feature>
<organism evidence="2 3">
    <name type="scientific">Methylomonas lenta</name>
    <dbReference type="NCBI Taxonomy" id="980561"/>
    <lineage>
        <taxon>Bacteria</taxon>
        <taxon>Pseudomonadati</taxon>
        <taxon>Pseudomonadota</taxon>
        <taxon>Gammaproteobacteria</taxon>
        <taxon>Methylococcales</taxon>
        <taxon>Methylococcaceae</taxon>
        <taxon>Methylomonas</taxon>
    </lineage>
</organism>
<keyword evidence="1" id="KW-1133">Transmembrane helix</keyword>
<reference evidence="2 3" key="1">
    <citation type="submission" date="2016-03" db="EMBL/GenBank/DDBJ databases">
        <authorList>
            <person name="Ploux O."/>
        </authorList>
    </citation>
    <scope>NUCLEOTIDE SEQUENCE [LARGE SCALE GENOMIC DNA]</scope>
    <source>
        <strain evidence="2 3">R-45370</strain>
    </source>
</reference>
<gene>
    <name evidence="2" type="ORF">A1359_09325</name>
</gene>
<evidence type="ECO:0000313" key="2">
    <source>
        <dbReference type="EMBL" id="OAI15605.1"/>
    </source>
</evidence>
<name>A0A177NCI0_9GAMM</name>
<keyword evidence="1" id="KW-0472">Membrane</keyword>
<accession>A0A177NCI0</accession>